<dbReference type="EMBL" id="BAABME010000809">
    <property type="protein sequence ID" value="GAA0145628.1"/>
    <property type="molecule type" value="Genomic_DNA"/>
</dbReference>
<reference evidence="1 2" key="1">
    <citation type="submission" date="2024-01" db="EMBL/GenBank/DDBJ databases">
        <title>The complete chloroplast genome sequence of Lithospermum erythrorhizon: insights into the phylogenetic relationship among Boraginaceae species and the maternal lineages of purple gromwells.</title>
        <authorList>
            <person name="Okada T."/>
            <person name="Watanabe K."/>
        </authorList>
    </citation>
    <scope>NUCLEOTIDE SEQUENCE [LARGE SCALE GENOMIC DNA]</scope>
</reference>
<proteinExistence type="predicted"/>
<name>A0AAV3P337_LITER</name>
<evidence type="ECO:0000313" key="2">
    <source>
        <dbReference type="Proteomes" id="UP001454036"/>
    </source>
</evidence>
<sequence>MGPRVPIQWTARKEVGSLFVRDTTFIKSQVHAFRQAILEKPTWTAYCEESALIMAGLIHDKMYDPCRNPLVTWAKVWEAVQNVADPTGVEVASVKGKHLPRFSRQLVIRKPLVSGSNLVPVFPAKRNSSPEFCTYFQTC</sequence>
<dbReference type="Proteomes" id="UP001454036">
    <property type="component" value="Unassembled WGS sequence"/>
</dbReference>
<dbReference type="AlphaFoldDB" id="A0AAV3P337"/>
<protein>
    <submittedName>
        <fullName evidence="1">Uncharacterized protein</fullName>
    </submittedName>
</protein>
<keyword evidence="2" id="KW-1185">Reference proteome</keyword>
<evidence type="ECO:0000313" key="1">
    <source>
        <dbReference type="EMBL" id="GAA0145628.1"/>
    </source>
</evidence>
<organism evidence="1 2">
    <name type="scientific">Lithospermum erythrorhizon</name>
    <name type="common">Purple gromwell</name>
    <name type="synonym">Lithospermum officinale var. erythrorhizon</name>
    <dbReference type="NCBI Taxonomy" id="34254"/>
    <lineage>
        <taxon>Eukaryota</taxon>
        <taxon>Viridiplantae</taxon>
        <taxon>Streptophyta</taxon>
        <taxon>Embryophyta</taxon>
        <taxon>Tracheophyta</taxon>
        <taxon>Spermatophyta</taxon>
        <taxon>Magnoliopsida</taxon>
        <taxon>eudicotyledons</taxon>
        <taxon>Gunneridae</taxon>
        <taxon>Pentapetalae</taxon>
        <taxon>asterids</taxon>
        <taxon>lamiids</taxon>
        <taxon>Boraginales</taxon>
        <taxon>Boraginaceae</taxon>
        <taxon>Boraginoideae</taxon>
        <taxon>Lithospermeae</taxon>
        <taxon>Lithospermum</taxon>
    </lineage>
</organism>
<accession>A0AAV3P337</accession>
<gene>
    <name evidence="1" type="ORF">LIER_05781</name>
</gene>
<comment type="caution">
    <text evidence="1">The sequence shown here is derived from an EMBL/GenBank/DDBJ whole genome shotgun (WGS) entry which is preliminary data.</text>
</comment>